<proteinExistence type="predicted"/>
<dbReference type="Proteomes" id="UP001620626">
    <property type="component" value="Unassembled WGS sequence"/>
</dbReference>
<dbReference type="AlphaFoldDB" id="A0ABD2HRV2"/>
<dbReference type="EMBL" id="JBICBT010001409">
    <property type="protein sequence ID" value="KAL3067925.1"/>
    <property type="molecule type" value="Genomic_DNA"/>
</dbReference>
<gene>
    <name evidence="2" type="ORF">niasHT_037915</name>
</gene>
<feature type="region of interest" description="Disordered" evidence="1">
    <location>
        <begin position="76"/>
        <end position="141"/>
    </location>
</feature>
<organism evidence="2 3">
    <name type="scientific">Heterodera trifolii</name>
    <dbReference type="NCBI Taxonomy" id="157864"/>
    <lineage>
        <taxon>Eukaryota</taxon>
        <taxon>Metazoa</taxon>
        <taxon>Ecdysozoa</taxon>
        <taxon>Nematoda</taxon>
        <taxon>Chromadorea</taxon>
        <taxon>Rhabditida</taxon>
        <taxon>Tylenchina</taxon>
        <taxon>Tylenchomorpha</taxon>
        <taxon>Tylenchoidea</taxon>
        <taxon>Heteroderidae</taxon>
        <taxon>Heteroderinae</taxon>
        <taxon>Heterodera</taxon>
    </lineage>
</organism>
<accession>A0ABD2HRV2</accession>
<name>A0ABD2HRV2_9BILA</name>
<comment type="caution">
    <text evidence="2">The sequence shown here is derived from an EMBL/GenBank/DDBJ whole genome shotgun (WGS) entry which is preliminary data.</text>
</comment>
<protein>
    <submittedName>
        <fullName evidence="2">Uncharacterized protein</fullName>
    </submittedName>
</protein>
<reference evidence="2 3" key="1">
    <citation type="submission" date="2024-10" db="EMBL/GenBank/DDBJ databases">
        <authorList>
            <person name="Kim D."/>
        </authorList>
    </citation>
    <scope>NUCLEOTIDE SEQUENCE [LARGE SCALE GENOMIC DNA]</scope>
    <source>
        <strain evidence="2">BH-2024</strain>
    </source>
</reference>
<keyword evidence="3" id="KW-1185">Reference proteome</keyword>
<evidence type="ECO:0000313" key="3">
    <source>
        <dbReference type="Proteomes" id="UP001620626"/>
    </source>
</evidence>
<feature type="compositionally biased region" description="Basic and acidic residues" evidence="1">
    <location>
        <begin position="87"/>
        <end position="96"/>
    </location>
</feature>
<evidence type="ECO:0000256" key="1">
    <source>
        <dbReference type="SAM" id="MobiDB-lite"/>
    </source>
</evidence>
<evidence type="ECO:0000313" key="2">
    <source>
        <dbReference type="EMBL" id="KAL3067925.1"/>
    </source>
</evidence>
<sequence>MIHHKVHTCHPQYLSFDGCAFASLSAAPRGHSFFSPFLNPPAGASKCPENNWDHWDIDGLLVSSIGCHGYAGERKEAAEGGGGEHAYVVEEPKESRGGGTMDGMNDHRPTDPLVGRQSADNPRIGTSAAAGIGTSPHSKST</sequence>